<dbReference type="InterPro" id="IPR014790">
    <property type="entry name" value="MutL_C"/>
</dbReference>
<evidence type="ECO:0000256" key="2">
    <source>
        <dbReference type="ARBA" id="ARBA00021975"/>
    </source>
</evidence>
<keyword evidence="10" id="KW-1185">Reference proteome</keyword>
<proteinExistence type="inferred from homology"/>
<dbReference type="SUPFAM" id="SSF55874">
    <property type="entry name" value="ATPase domain of HSP90 chaperone/DNA topoisomerase II/histidine kinase"/>
    <property type="match status" value="1"/>
</dbReference>
<keyword evidence="9" id="KW-0378">Hydrolase</keyword>
<dbReference type="PANTHER" id="PTHR10073:SF12">
    <property type="entry name" value="DNA MISMATCH REPAIR PROTEIN MLH1"/>
    <property type="match status" value="1"/>
</dbReference>
<dbReference type="PANTHER" id="PTHR10073">
    <property type="entry name" value="DNA MISMATCH REPAIR PROTEIN MLH, PMS, MUTL"/>
    <property type="match status" value="1"/>
</dbReference>
<dbReference type="GO" id="GO:0016887">
    <property type="term" value="F:ATP hydrolysis activity"/>
    <property type="evidence" value="ECO:0007669"/>
    <property type="project" value="InterPro"/>
</dbReference>
<evidence type="ECO:0000313" key="10">
    <source>
        <dbReference type="Proteomes" id="UP000229081"/>
    </source>
</evidence>
<keyword evidence="9" id="KW-0255">Endonuclease</keyword>
<dbReference type="InterPro" id="IPR038973">
    <property type="entry name" value="MutL/Mlh/Pms-like"/>
</dbReference>
<dbReference type="InterPro" id="IPR042121">
    <property type="entry name" value="MutL_C_regsub"/>
</dbReference>
<dbReference type="InterPro" id="IPR020667">
    <property type="entry name" value="DNA_mismatch_repair_MutL"/>
</dbReference>
<dbReference type="PROSITE" id="PS00058">
    <property type="entry name" value="DNA_MISMATCH_REPAIR_1"/>
    <property type="match status" value="1"/>
</dbReference>
<accession>A0A2K8MCF2</accession>
<dbReference type="RefSeq" id="WP_100281336.1">
    <property type="nucleotide sequence ID" value="NZ_CP024923.1"/>
</dbReference>
<feature type="region of interest" description="Disordered" evidence="6">
    <location>
        <begin position="343"/>
        <end position="368"/>
    </location>
</feature>
<dbReference type="GO" id="GO:0006298">
    <property type="term" value="P:mismatch repair"/>
    <property type="evidence" value="ECO:0007669"/>
    <property type="project" value="UniProtKB-UniRule"/>
</dbReference>
<dbReference type="EMBL" id="CP024923">
    <property type="protein sequence ID" value="ATY31527.1"/>
    <property type="molecule type" value="Genomic_DNA"/>
</dbReference>
<dbReference type="InterPro" id="IPR020568">
    <property type="entry name" value="Ribosomal_Su5_D2-typ_SF"/>
</dbReference>
<evidence type="ECO:0000256" key="1">
    <source>
        <dbReference type="ARBA" id="ARBA00006082"/>
    </source>
</evidence>
<dbReference type="GO" id="GO:0005524">
    <property type="term" value="F:ATP binding"/>
    <property type="evidence" value="ECO:0007669"/>
    <property type="project" value="InterPro"/>
</dbReference>
<evidence type="ECO:0000259" key="7">
    <source>
        <dbReference type="SMART" id="SM00853"/>
    </source>
</evidence>
<dbReference type="Gene3D" id="3.30.230.10">
    <property type="match status" value="1"/>
</dbReference>
<feature type="domain" description="DNA mismatch repair protein S5" evidence="8">
    <location>
        <begin position="206"/>
        <end position="324"/>
    </location>
</feature>
<dbReference type="Gene3D" id="3.30.1370.100">
    <property type="entry name" value="MutL, C-terminal domain, regulatory subdomain"/>
    <property type="match status" value="1"/>
</dbReference>
<dbReference type="InterPro" id="IPR037198">
    <property type="entry name" value="MutL_C_sf"/>
</dbReference>
<dbReference type="OrthoDB" id="9763467at2"/>
<dbReference type="GO" id="GO:0004519">
    <property type="term" value="F:endonuclease activity"/>
    <property type="evidence" value="ECO:0007669"/>
    <property type="project" value="UniProtKB-KW"/>
</dbReference>
<dbReference type="GO" id="GO:0032300">
    <property type="term" value="C:mismatch repair complex"/>
    <property type="evidence" value="ECO:0007669"/>
    <property type="project" value="InterPro"/>
</dbReference>
<protein>
    <recommendedName>
        <fullName evidence="2 5">DNA mismatch repair protein MutL</fullName>
    </recommendedName>
</protein>
<dbReference type="Gene3D" id="3.30.565.10">
    <property type="entry name" value="Histidine kinase-like ATPase, C-terminal domain"/>
    <property type="match status" value="1"/>
</dbReference>
<dbReference type="Pfam" id="PF08676">
    <property type="entry name" value="MutL_C"/>
    <property type="match status" value="1"/>
</dbReference>
<dbReference type="GO" id="GO:0030983">
    <property type="term" value="F:mismatched DNA binding"/>
    <property type="evidence" value="ECO:0007669"/>
    <property type="project" value="InterPro"/>
</dbReference>
<dbReference type="NCBIfam" id="NF000953">
    <property type="entry name" value="PRK00095.2-4"/>
    <property type="match status" value="1"/>
</dbReference>
<dbReference type="SMART" id="SM01340">
    <property type="entry name" value="DNA_mis_repair"/>
    <property type="match status" value="1"/>
</dbReference>
<evidence type="ECO:0000256" key="5">
    <source>
        <dbReference type="HAMAP-Rule" id="MF_00149"/>
    </source>
</evidence>
<evidence type="ECO:0000256" key="6">
    <source>
        <dbReference type="SAM" id="MobiDB-lite"/>
    </source>
</evidence>
<organism evidence="9 10">
    <name type="scientific">Sphingomonas psychrotolerans</name>
    <dbReference type="NCBI Taxonomy" id="1327635"/>
    <lineage>
        <taxon>Bacteria</taxon>
        <taxon>Pseudomonadati</taxon>
        <taxon>Pseudomonadota</taxon>
        <taxon>Alphaproteobacteria</taxon>
        <taxon>Sphingomonadales</taxon>
        <taxon>Sphingomonadaceae</taxon>
        <taxon>Sphingomonas</taxon>
    </lineage>
</organism>
<keyword evidence="4 5" id="KW-0234">DNA repair</keyword>
<dbReference type="CDD" id="cd16926">
    <property type="entry name" value="HATPase_MutL-MLH-PMS-like"/>
    <property type="match status" value="1"/>
</dbReference>
<feature type="domain" description="MutL C-terminal dimerisation" evidence="7">
    <location>
        <begin position="409"/>
        <end position="552"/>
    </location>
</feature>
<dbReference type="InterPro" id="IPR036890">
    <property type="entry name" value="HATPase_C_sf"/>
</dbReference>
<dbReference type="SUPFAM" id="SSF118116">
    <property type="entry name" value="DNA mismatch repair protein MutL"/>
    <property type="match status" value="1"/>
</dbReference>
<keyword evidence="3 5" id="KW-0227">DNA damage</keyword>
<keyword evidence="9" id="KW-0540">Nuclease</keyword>
<name>A0A2K8MCF2_9SPHN</name>
<gene>
    <name evidence="5" type="primary">mutL</name>
    <name evidence="9" type="ORF">CVN68_05660</name>
</gene>
<dbReference type="NCBIfam" id="TIGR00585">
    <property type="entry name" value="mutl"/>
    <property type="match status" value="1"/>
</dbReference>
<dbReference type="Pfam" id="PF01119">
    <property type="entry name" value="DNA_mis_repair"/>
    <property type="match status" value="1"/>
</dbReference>
<evidence type="ECO:0000256" key="3">
    <source>
        <dbReference type="ARBA" id="ARBA00022763"/>
    </source>
</evidence>
<dbReference type="KEGG" id="sphc:CVN68_05660"/>
<dbReference type="InterPro" id="IPR014762">
    <property type="entry name" value="DNA_mismatch_repair_CS"/>
</dbReference>
<dbReference type="InterPro" id="IPR002099">
    <property type="entry name" value="MutL/Mlh/PMS"/>
</dbReference>
<dbReference type="FunFam" id="3.30.565.10:FF:000003">
    <property type="entry name" value="DNA mismatch repair endonuclease MutL"/>
    <property type="match status" value="1"/>
</dbReference>
<dbReference type="HAMAP" id="MF_00149">
    <property type="entry name" value="DNA_mis_repair"/>
    <property type="match status" value="1"/>
</dbReference>
<evidence type="ECO:0000259" key="8">
    <source>
        <dbReference type="SMART" id="SM01340"/>
    </source>
</evidence>
<dbReference type="SUPFAM" id="SSF54211">
    <property type="entry name" value="Ribosomal protein S5 domain 2-like"/>
    <property type="match status" value="1"/>
</dbReference>
<dbReference type="CDD" id="cd03482">
    <property type="entry name" value="MutL_Trans_MutL"/>
    <property type="match status" value="1"/>
</dbReference>
<evidence type="ECO:0000256" key="4">
    <source>
        <dbReference type="ARBA" id="ARBA00023204"/>
    </source>
</evidence>
<comment type="similarity">
    <text evidence="1 5">Belongs to the DNA mismatch repair MutL/HexB family.</text>
</comment>
<dbReference type="Proteomes" id="UP000229081">
    <property type="component" value="Chromosome"/>
</dbReference>
<comment type="function">
    <text evidence="5">This protein is involved in the repair of mismatches in DNA. It is required for dam-dependent methyl-directed DNA mismatch repair. May act as a 'molecular matchmaker', a protein that promotes the formation of a stable complex between two or more DNA-binding proteins in an ATP-dependent manner without itself being part of a final effector complex.</text>
</comment>
<dbReference type="SMART" id="SM00853">
    <property type="entry name" value="MutL_C"/>
    <property type="match status" value="1"/>
</dbReference>
<dbReference type="Pfam" id="PF13589">
    <property type="entry name" value="HATPase_c_3"/>
    <property type="match status" value="1"/>
</dbReference>
<reference evidence="9 10" key="1">
    <citation type="submission" date="2017-11" db="EMBL/GenBank/DDBJ databases">
        <title>Complete genome sequence of Sphingomonas sp. Strain Cra20, a psychrotolerant potential plant growth promoting rhizobacteria.</title>
        <authorList>
            <person name="Luo Y."/>
        </authorList>
    </citation>
    <scope>NUCLEOTIDE SEQUENCE [LARGE SCALE GENOMIC DNA]</scope>
    <source>
        <strain evidence="9 10">Cra20</strain>
    </source>
</reference>
<sequence>MSIRRLPEHLVNRIAAGEVVERPASALKELVENAVDAGATRIAVRLAAGGTELIEVIDDGCGMTPADIMLALERHATSKLPDDAIEAVATLGFRGEALPSIASVARLTIESRVRGADGWSRTVDNGECVAEGPAALPPGTRVRVEQLFARVPARRKFLRSARAEYGASLDVVKRLAMSRPDIAFSVEHDGRRTLSVQGGESRPERVAALTDRDLAENSVAIDFERESLMLGGVAGLPTFNRGVADHQYLFVNGRPVKDRLLVGAVRGAYAEMLARDRHPVVALFLEIPPDQVDVNVHPAKTEVRFRDPSLVRGMIVSGLRRALDEAGHRSVQRPSEAALGMWQPGQLSPTAGNGVAEPSASPEGEGLRHYSGRALHDRRPTFLTPPPQARAEAAHAPVPQTIDFPLGVARGQVAKTYIVAEAEDGLVLVDQHAAHERLVLERMRRAMQGGGVASQALLLPEVVELDEPGCDRLEARIAELGQFGLELERFGPRAMLVRATPAALGQGDVHGLVTDLADELASFDEALSLKERLDHVASTMACHGSVRAGRILSVAEMNALLREMEVTPHSGQCNHGRPTWVKLAHGDIEKLFGRK</sequence>
<dbReference type="AlphaFoldDB" id="A0A2K8MCF2"/>
<dbReference type="InterPro" id="IPR014721">
    <property type="entry name" value="Ribsml_uS5_D2-typ_fold_subgr"/>
</dbReference>
<dbReference type="Gene3D" id="3.30.1540.20">
    <property type="entry name" value="MutL, C-terminal domain, dimerisation subdomain"/>
    <property type="match status" value="1"/>
</dbReference>
<dbReference type="InterPro" id="IPR013507">
    <property type="entry name" value="DNA_mismatch_S5_2-like"/>
</dbReference>
<evidence type="ECO:0000313" key="9">
    <source>
        <dbReference type="EMBL" id="ATY31527.1"/>
    </source>
</evidence>
<dbReference type="GO" id="GO:0140664">
    <property type="term" value="F:ATP-dependent DNA damage sensor activity"/>
    <property type="evidence" value="ECO:0007669"/>
    <property type="project" value="InterPro"/>
</dbReference>
<dbReference type="InterPro" id="IPR042120">
    <property type="entry name" value="MutL_C_dimsub"/>
</dbReference>